<feature type="repeat" description="MBT" evidence="12">
    <location>
        <begin position="212"/>
        <end position="317"/>
    </location>
</feature>
<accession>A0A6A4X829</accession>
<feature type="region of interest" description="Disordered" evidence="13">
    <location>
        <begin position="106"/>
        <end position="126"/>
    </location>
</feature>
<dbReference type="InterPro" id="IPR001660">
    <property type="entry name" value="SAM"/>
</dbReference>
<evidence type="ECO:0000256" key="1">
    <source>
        <dbReference type="ARBA" id="ARBA00004123"/>
    </source>
</evidence>
<dbReference type="SUPFAM" id="SSF47769">
    <property type="entry name" value="SAM/Pointed domain"/>
    <property type="match status" value="1"/>
</dbReference>
<dbReference type="Proteomes" id="UP000440578">
    <property type="component" value="Unassembled WGS sequence"/>
</dbReference>
<dbReference type="EMBL" id="VIIS01000178">
    <property type="protein sequence ID" value="KAF0312320.1"/>
    <property type="molecule type" value="Genomic_DNA"/>
</dbReference>
<keyword evidence="2" id="KW-0479">Metal-binding</keyword>
<keyword evidence="9" id="KW-0804">Transcription</keyword>
<evidence type="ECO:0000256" key="7">
    <source>
        <dbReference type="ARBA" id="ARBA00023015"/>
    </source>
</evidence>
<evidence type="ECO:0000256" key="10">
    <source>
        <dbReference type="ARBA" id="ARBA00023242"/>
    </source>
</evidence>
<dbReference type="GO" id="GO:0045892">
    <property type="term" value="P:negative regulation of DNA-templated transcription"/>
    <property type="evidence" value="ECO:0007669"/>
    <property type="project" value="TreeGrafter"/>
</dbReference>
<dbReference type="Gene3D" id="2.30.30.140">
    <property type="match status" value="3"/>
</dbReference>
<evidence type="ECO:0000256" key="4">
    <source>
        <dbReference type="ARBA" id="ARBA00022771"/>
    </source>
</evidence>
<dbReference type="InterPro" id="IPR004092">
    <property type="entry name" value="Mbt"/>
</dbReference>
<evidence type="ECO:0000256" key="12">
    <source>
        <dbReference type="PROSITE-ProRule" id="PRU00459"/>
    </source>
</evidence>
<dbReference type="InterPro" id="IPR013761">
    <property type="entry name" value="SAM/pointed_sf"/>
</dbReference>
<reference evidence="15 16" key="1">
    <citation type="submission" date="2019-07" db="EMBL/GenBank/DDBJ databases">
        <title>Draft genome assembly of a fouling barnacle, Amphibalanus amphitrite (Darwin, 1854): The first reference genome for Thecostraca.</title>
        <authorList>
            <person name="Kim W."/>
        </authorList>
    </citation>
    <scope>NUCLEOTIDE SEQUENCE [LARGE SCALE GENOMIC DNA]</scope>
    <source>
        <strain evidence="15">SNU_AA5</strain>
        <tissue evidence="15">Soma without cirri and trophi</tissue>
    </source>
</reference>
<dbReference type="GO" id="GO:0005634">
    <property type="term" value="C:nucleus"/>
    <property type="evidence" value="ECO:0007669"/>
    <property type="project" value="UniProtKB-SubCell"/>
</dbReference>
<evidence type="ECO:0000256" key="6">
    <source>
        <dbReference type="ARBA" id="ARBA00022853"/>
    </source>
</evidence>
<keyword evidence="5" id="KW-0862">Zinc</keyword>
<keyword evidence="10" id="KW-0539">Nucleus</keyword>
<feature type="compositionally biased region" description="Polar residues" evidence="13">
    <location>
        <begin position="182"/>
        <end position="191"/>
    </location>
</feature>
<proteinExistence type="predicted"/>
<dbReference type="Gene3D" id="1.10.150.50">
    <property type="entry name" value="Transcription Factor, Ets-1"/>
    <property type="match status" value="1"/>
</dbReference>
<evidence type="ECO:0000256" key="11">
    <source>
        <dbReference type="PROSITE-ProRule" id="PRU00367"/>
    </source>
</evidence>
<feature type="region of interest" description="Disordered" evidence="13">
    <location>
        <begin position="42"/>
        <end position="68"/>
    </location>
</feature>
<dbReference type="AlphaFoldDB" id="A0A6A4X829"/>
<dbReference type="PROSITE" id="PS51079">
    <property type="entry name" value="MBT"/>
    <property type="match status" value="3"/>
</dbReference>
<dbReference type="SUPFAM" id="SSF63748">
    <property type="entry name" value="Tudor/PWWP/MBT"/>
    <property type="match status" value="3"/>
</dbReference>
<dbReference type="GO" id="GO:0008270">
    <property type="term" value="F:zinc ion binding"/>
    <property type="evidence" value="ECO:0007669"/>
    <property type="project" value="UniProtKB-KW"/>
</dbReference>
<dbReference type="InterPro" id="IPR012313">
    <property type="entry name" value="Znf_FCS"/>
</dbReference>
<feature type="region of interest" description="Disordered" evidence="13">
    <location>
        <begin position="166"/>
        <end position="193"/>
    </location>
</feature>
<feature type="compositionally biased region" description="Basic residues" evidence="13">
    <location>
        <begin position="117"/>
        <end position="126"/>
    </location>
</feature>
<feature type="repeat" description="MBT" evidence="12">
    <location>
        <begin position="427"/>
        <end position="533"/>
    </location>
</feature>
<dbReference type="Pfam" id="PF02820">
    <property type="entry name" value="MBT"/>
    <property type="match status" value="3"/>
</dbReference>
<evidence type="ECO:0000256" key="2">
    <source>
        <dbReference type="ARBA" id="ARBA00022723"/>
    </source>
</evidence>
<evidence type="ECO:0000259" key="14">
    <source>
        <dbReference type="PROSITE" id="PS51024"/>
    </source>
</evidence>
<dbReference type="PANTHER" id="PTHR12247:SF104">
    <property type="entry name" value="POLYCOMB PROTEIN SFMBT"/>
    <property type="match status" value="1"/>
</dbReference>
<keyword evidence="3" id="KW-0677">Repeat</keyword>
<dbReference type="InterPro" id="IPR038603">
    <property type="entry name" value="Znf_FCS_sf"/>
</dbReference>
<dbReference type="GO" id="GO:0003677">
    <property type="term" value="F:DNA binding"/>
    <property type="evidence" value="ECO:0007669"/>
    <property type="project" value="UniProtKB-KW"/>
</dbReference>
<dbReference type="InterPro" id="IPR050548">
    <property type="entry name" value="PcG_chromatin_remod_factors"/>
</dbReference>
<dbReference type="Pfam" id="PF00536">
    <property type="entry name" value="SAM_1"/>
    <property type="match status" value="1"/>
</dbReference>
<keyword evidence="7" id="KW-0805">Transcription regulation</keyword>
<dbReference type="OrthoDB" id="5800688at2759"/>
<keyword evidence="6" id="KW-0156">Chromatin regulator</keyword>
<feature type="domain" description="FCS-type" evidence="14">
    <location>
        <begin position="123"/>
        <end position="158"/>
    </location>
</feature>
<dbReference type="GO" id="GO:0006325">
    <property type="term" value="P:chromatin organization"/>
    <property type="evidence" value="ECO:0007669"/>
    <property type="project" value="UniProtKB-KW"/>
</dbReference>
<comment type="caution">
    <text evidence="15">The sequence shown here is derived from an EMBL/GenBank/DDBJ whole genome shotgun (WGS) entry which is preliminary data.</text>
</comment>
<name>A0A6A4X829_AMPAM</name>
<evidence type="ECO:0000313" key="16">
    <source>
        <dbReference type="Proteomes" id="UP000440578"/>
    </source>
</evidence>
<keyword evidence="16" id="KW-1185">Reference proteome</keyword>
<dbReference type="Gene3D" id="3.30.60.160">
    <property type="match status" value="1"/>
</dbReference>
<evidence type="ECO:0000313" key="15">
    <source>
        <dbReference type="EMBL" id="KAF0312320.1"/>
    </source>
</evidence>
<feature type="repeat" description="MBT" evidence="12">
    <location>
        <begin position="325"/>
        <end position="426"/>
    </location>
</feature>
<sequence>MEYNMSWFAPAGAAPYLLATDLNDVMLNNVLEAPMLSDTPRSVSLMAGGGGGGGGAGAGGGGGDQTAGHDMAATVPQEFVEWGYSEYSGYDVELKPDDMELDTEEDIMGGGGDGKRKTSHNAKKPKTAWPAAEKCGAIGVRHAFYTRERRYCSLRCARSVEGLAAVSPTPTRPRPRRRRPSLQASADSTCSLDGDSAASAGAVVPRQAPHSFSWDALMRVADFSAAPVPCFPHAPLAGIWDDVCVGLKVEIAGDSASPNVESACWVGTVLRVEGYRGLVRYEGVAPEESSGRWMDLCSDQVHPVGWCATQGRPLIPPAVVESRHSDWTQLLVKRLTGARTLPANFHHKVLRSLSGALREDQVVEVVDKNCISQVRAAAITQVIGRRLHIRYLDAPEDDGGFWCHEHSPLVHPVGWAISVGHRLSAPADYLERCQTGQFQPTDVTENWQPPLPAAQEGFAVGMRLEALDPLNVSSIGVATVQRVLGGGYLMVRLETMPVEPSEPGRDWFCYHASSPYIFPARFCETVGHPSDSSSWVRGCFCESTECTAYCDNFERAGVDGPRLLELTKHEVLELACWKVGPSLKIENLVQKLRARVAPAQARFMASFKKV</sequence>
<protein>
    <submittedName>
        <fullName evidence="15">Polycomb protein Sfmbt</fullName>
    </submittedName>
</protein>
<dbReference type="PROSITE" id="PS51024">
    <property type="entry name" value="ZF_FCS"/>
    <property type="match status" value="1"/>
</dbReference>
<keyword evidence="8" id="KW-0238">DNA-binding</keyword>
<dbReference type="GO" id="GO:0003682">
    <property type="term" value="F:chromatin binding"/>
    <property type="evidence" value="ECO:0007669"/>
    <property type="project" value="TreeGrafter"/>
</dbReference>
<comment type="subcellular location">
    <subcellularLocation>
        <location evidence="1">Nucleus</location>
    </subcellularLocation>
</comment>
<evidence type="ECO:0000256" key="3">
    <source>
        <dbReference type="ARBA" id="ARBA00022737"/>
    </source>
</evidence>
<evidence type="ECO:0000256" key="13">
    <source>
        <dbReference type="SAM" id="MobiDB-lite"/>
    </source>
</evidence>
<evidence type="ECO:0000256" key="8">
    <source>
        <dbReference type="ARBA" id="ARBA00023125"/>
    </source>
</evidence>
<gene>
    <name evidence="15" type="primary">Sfmbt_1</name>
    <name evidence="15" type="ORF">FJT64_016922</name>
</gene>
<evidence type="ECO:0000256" key="5">
    <source>
        <dbReference type="ARBA" id="ARBA00022833"/>
    </source>
</evidence>
<feature type="compositionally biased region" description="Gly residues" evidence="13">
    <location>
        <begin position="47"/>
        <end position="65"/>
    </location>
</feature>
<keyword evidence="4 11" id="KW-0863">Zinc-finger</keyword>
<dbReference type="PANTHER" id="PTHR12247">
    <property type="entry name" value="POLYCOMB GROUP PROTEIN"/>
    <property type="match status" value="1"/>
</dbReference>
<evidence type="ECO:0000256" key="9">
    <source>
        <dbReference type="ARBA" id="ARBA00023163"/>
    </source>
</evidence>
<organism evidence="15 16">
    <name type="scientific">Amphibalanus amphitrite</name>
    <name type="common">Striped barnacle</name>
    <name type="synonym">Balanus amphitrite</name>
    <dbReference type="NCBI Taxonomy" id="1232801"/>
    <lineage>
        <taxon>Eukaryota</taxon>
        <taxon>Metazoa</taxon>
        <taxon>Ecdysozoa</taxon>
        <taxon>Arthropoda</taxon>
        <taxon>Crustacea</taxon>
        <taxon>Multicrustacea</taxon>
        <taxon>Cirripedia</taxon>
        <taxon>Thoracica</taxon>
        <taxon>Thoracicalcarea</taxon>
        <taxon>Balanomorpha</taxon>
        <taxon>Balanoidea</taxon>
        <taxon>Balanidae</taxon>
        <taxon>Amphibalaninae</taxon>
        <taxon>Amphibalanus</taxon>
    </lineage>
</organism>
<dbReference type="GO" id="GO:0042393">
    <property type="term" value="F:histone binding"/>
    <property type="evidence" value="ECO:0007669"/>
    <property type="project" value="TreeGrafter"/>
</dbReference>
<dbReference type="SMART" id="SM00561">
    <property type="entry name" value="MBT"/>
    <property type="match status" value="3"/>
</dbReference>